<dbReference type="AlphaFoldDB" id="A0AA40EIK2"/>
<organism evidence="2 3">
    <name type="scientific">Schizothecium vesticola</name>
    <dbReference type="NCBI Taxonomy" id="314040"/>
    <lineage>
        <taxon>Eukaryota</taxon>
        <taxon>Fungi</taxon>
        <taxon>Dikarya</taxon>
        <taxon>Ascomycota</taxon>
        <taxon>Pezizomycotina</taxon>
        <taxon>Sordariomycetes</taxon>
        <taxon>Sordariomycetidae</taxon>
        <taxon>Sordariales</taxon>
        <taxon>Schizotheciaceae</taxon>
        <taxon>Schizothecium</taxon>
    </lineage>
</organism>
<sequence length="173" mass="19165">MGPTKPDKPASQPASQPVRHPTLASLSLLLAPSSPSPISQQTLGLEGNPTHQPGSARPPTPHSLPQVHEQGKRSRQRTSLDDRISTPSPSMSSIRPPRSIEPCTIPRTTCPIITNLQPNSAEPREEPNTKHLQRPSHHHPSRPQSTPRVFPPPTWMEPRPRLRRTNGLPLCRW</sequence>
<feature type="compositionally biased region" description="Low complexity" evidence="1">
    <location>
        <begin position="21"/>
        <end position="43"/>
    </location>
</feature>
<keyword evidence="3" id="KW-1185">Reference proteome</keyword>
<comment type="caution">
    <text evidence="2">The sequence shown here is derived from an EMBL/GenBank/DDBJ whole genome shotgun (WGS) entry which is preliminary data.</text>
</comment>
<dbReference type="EMBL" id="JAUKUD010000007">
    <property type="protein sequence ID" value="KAK0738573.1"/>
    <property type="molecule type" value="Genomic_DNA"/>
</dbReference>
<feature type="compositionally biased region" description="Low complexity" evidence="1">
    <location>
        <begin position="85"/>
        <end position="114"/>
    </location>
</feature>
<feature type="compositionally biased region" description="Basic residues" evidence="1">
    <location>
        <begin position="131"/>
        <end position="141"/>
    </location>
</feature>
<proteinExistence type="predicted"/>
<protein>
    <submittedName>
        <fullName evidence="2">Uncharacterized protein</fullName>
    </submittedName>
</protein>
<evidence type="ECO:0000313" key="2">
    <source>
        <dbReference type="EMBL" id="KAK0738573.1"/>
    </source>
</evidence>
<evidence type="ECO:0000313" key="3">
    <source>
        <dbReference type="Proteomes" id="UP001172155"/>
    </source>
</evidence>
<reference evidence="2" key="1">
    <citation type="submission" date="2023-06" db="EMBL/GenBank/DDBJ databases">
        <title>Genome-scale phylogeny and comparative genomics of the fungal order Sordariales.</title>
        <authorList>
            <consortium name="Lawrence Berkeley National Laboratory"/>
            <person name="Hensen N."/>
            <person name="Bonometti L."/>
            <person name="Westerberg I."/>
            <person name="Brannstrom I.O."/>
            <person name="Guillou S."/>
            <person name="Cros-Aarteil S."/>
            <person name="Calhoun S."/>
            <person name="Haridas S."/>
            <person name="Kuo A."/>
            <person name="Mondo S."/>
            <person name="Pangilinan J."/>
            <person name="Riley R."/>
            <person name="LaButti K."/>
            <person name="Andreopoulos B."/>
            <person name="Lipzen A."/>
            <person name="Chen C."/>
            <person name="Yanf M."/>
            <person name="Daum C."/>
            <person name="Ng V."/>
            <person name="Clum A."/>
            <person name="Steindorff A."/>
            <person name="Ohm R."/>
            <person name="Martin F."/>
            <person name="Silar P."/>
            <person name="Natvig D."/>
            <person name="Lalanne C."/>
            <person name="Gautier V."/>
            <person name="Ament-velasquez S.L."/>
            <person name="Kruys A."/>
            <person name="Hutchinson M.I."/>
            <person name="Powell A.J."/>
            <person name="Barry K."/>
            <person name="Miller A.N."/>
            <person name="Grigoriev I.V."/>
            <person name="Debuchy R."/>
            <person name="Gladieux P."/>
            <person name="Thoren M.H."/>
            <person name="Johannesson H."/>
        </authorList>
    </citation>
    <scope>NUCLEOTIDE SEQUENCE</scope>
    <source>
        <strain evidence="2">SMH3187-1</strain>
    </source>
</reference>
<accession>A0AA40EIK2</accession>
<gene>
    <name evidence="2" type="ORF">B0T18DRAFT_249664</name>
</gene>
<evidence type="ECO:0000256" key="1">
    <source>
        <dbReference type="SAM" id="MobiDB-lite"/>
    </source>
</evidence>
<feature type="region of interest" description="Disordered" evidence="1">
    <location>
        <begin position="1"/>
        <end position="173"/>
    </location>
</feature>
<name>A0AA40EIK2_9PEZI</name>
<dbReference type="Proteomes" id="UP001172155">
    <property type="component" value="Unassembled WGS sequence"/>
</dbReference>